<reference evidence="1 2" key="1">
    <citation type="submission" date="2016-12" db="EMBL/GenBank/DDBJ databases">
        <title>The genomes of Aspergillus section Nigri reveals drivers in fungal speciation.</title>
        <authorList>
            <consortium name="DOE Joint Genome Institute"/>
            <person name="Vesth T.C."/>
            <person name="Nybo J."/>
            <person name="Theobald S."/>
            <person name="Brandl J."/>
            <person name="Frisvad J.C."/>
            <person name="Nielsen K.F."/>
            <person name="Lyhne E.K."/>
            <person name="Kogle M.E."/>
            <person name="Kuo A."/>
            <person name="Riley R."/>
            <person name="Clum A."/>
            <person name="Nolan M."/>
            <person name="Lipzen A."/>
            <person name="Salamov A."/>
            <person name="Henrissat B."/>
            <person name="Wiebenga A."/>
            <person name="De Vries R.P."/>
            <person name="Grigoriev I.V."/>
            <person name="Mortensen U.H."/>
            <person name="Andersen M.R."/>
            <person name="Baker S.E."/>
        </authorList>
    </citation>
    <scope>NUCLEOTIDE SEQUENCE [LARGE SCALE GENOMIC DNA]</scope>
    <source>
        <strain evidence="1 2">JOP 1030-1</strain>
    </source>
</reference>
<name>A0A318YYU2_9EURO</name>
<gene>
    <name evidence="1" type="ORF">BP01DRAFT_361525</name>
</gene>
<dbReference type="Proteomes" id="UP000248349">
    <property type="component" value="Unassembled WGS sequence"/>
</dbReference>
<accession>A0A318YYU2</accession>
<dbReference type="EMBL" id="KZ821300">
    <property type="protein sequence ID" value="PYH40135.1"/>
    <property type="molecule type" value="Genomic_DNA"/>
</dbReference>
<dbReference type="GeneID" id="37077401"/>
<sequence length="98" mass="10603">MRSIRTQYLTNQSQRSPAFARQNAPPLMSYRADPLLAPGTPSVLMAPTIPSPGNHPSVANLIYSILGPGAHIEVRNKVLSLALSRTGSYDLITVSIFE</sequence>
<protein>
    <submittedName>
        <fullName evidence="1">Uncharacterized protein</fullName>
    </submittedName>
</protein>
<dbReference type="AlphaFoldDB" id="A0A318YYU2"/>
<keyword evidence="2" id="KW-1185">Reference proteome</keyword>
<evidence type="ECO:0000313" key="1">
    <source>
        <dbReference type="EMBL" id="PYH40135.1"/>
    </source>
</evidence>
<proteinExistence type="predicted"/>
<evidence type="ECO:0000313" key="2">
    <source>
        <dbReference type="Proteomes" id="UP000248349"/>
    </source>
</evidence>
<dbReference type="RefSeq" id="XP_025426117.1">
    <property type="nucleotide sequence ID" value="XM_025576173.1"/>
</dbReference>
<organism evidence="1 2">
    <name type="scientific">Aspergillus saccharolyticus JOP 1030-1</name>
    <dbReference type="NCBI Taxonomy" id="1450539"/>
    <lineage>
        <taxon>Eukaryota</taxon>
        <taxon>Fungi</taxon>
        <taxon>Dikarya</taxon>
        <taxon>Ascomycota</taxon>
        <taxon>Pezizomycotina</taxon>
        <taxon>Eurotiomycetes</taxon>
        <taxon>Eurotiomycetidae</taxon>
        <taxon>Eurotiales</taxon>
        <taxon>Aspergillaceae</taxon>
        <taxon>Aspergillus</taxon>
        <taxon>Aspergillus subgen. Circumdati</taxon>
    </lineage>
</organism>